<dbReference type="AlphaFoldDB" id="X8JD00"/>
<dbReference type="EMBL" id="JATN01000319">
    <property type="protein sequence ID" value="EUC61617.1"/>
    <property type="molecule type" value="Genomic_DNA"/>
</dbReference>
<proteinExistence type="predicted"/>
<organism evidence="3 4">
    <name type="scientific">Rhizoctonia solani AG-3 Rhs1AP</name>
    <dbReference type="NCBI Taxonomy" id="1086054"/>
    <lineage>
        <taxon>Eukaryota</taxon>
        <taxon>Fungi</taxon>
        <taxon>Dikarya</taxon>
        <taxon>Basidiomycota</taxon>
        <taxon>Agaricomycotina</taxon>
        <taxon>Agaricomycetes</taxon>
        <taxon>Cantharellales</taxon>
        <taxon>Ceratobasidiaceae</taxon>
        <taxon>Rhizoctonia</taxon>
    </lineage>
</organism>
<accession>X8JD00</accession>
<reference evidence="4" key="1">
    <citation type="journal article" date="2014" name="Genome Announc.">
        <title>Draft genome sequence of the plant-pathogenic soil fungus Rhizoctonia solani anastomosis group 3 strain Rhs1AP.</title>
        <authorList>
            <person name="Cubeta M.A."/>
            <person name="Thomas E."/>
            <person name="Dean R.A."/>
            <person name="Jabaji S."/>
            <person name="Neate S.M."/>
            <person name="Tavantzis S."/>
            <person name="Toda T."/>
            <person name="Vilgalys R."/>
            <person name="Bharathan N."/>
            <person name="Fedorova-Abrams N."/>
            <person name="Pakala S.B."/>
            <person name="Pakala S.M."/>
            <person name="Zafar N."/>
            <person name="Joardar V."/>
            <person name="Losada L."/>
            <person name="Nierman W.C."/>
        </authorList>
    </citation>
    <scope>NUCLEOTIDE SEQUENCE [LARGE SCALE GENOMIC DNA]</scope>
    <source>
        <strain evidence="4">AG-3</strain>
    </source>
</reference>
<name>X8JD00_9AGAM</name>
<dbReference type="Pfam" id="PF06912">
    <property type="entry name" value="DUF1275"/>
    <property type="match status" value="1"/>
</dbReference>
<feature type="region of interest" description="Disordered" evidence="1">
    <location>
        <begin position="135"/>
        <end position="168"/>
    </location>
</feature>
<keyword evidence="2" id="KW-0472">Membrane</keyword>
<keyword evidence="2 3" id="KW-0812">Transmembrane</keyword>
<protein>
    <submittedName>
        <fullName evidence="3">Transmembrane protein, putative</fullName>
    </submittedName>
</protein>
<feature type="region of interest" description="Disordered" evidence="1">
    <location>
        <begin position="185"/>
        <end position="243"/>
    </location>
</feature>
<dbReference type="Proteomes" id="UP000030108">
    <property type="component" value="Unassembled WGS sequence"/>
</dbReference>
<evidence type="ECO:0000256" key="2">
    <source>
        <dbReference type="SAM" id="Phobius"/>
    </source>
</evidence>
<sequence length="243" mass="25518">MESTFSTSRFWPLKLSRTATLVQGRDNPPGQGGVMAYLRQELPLGANTIPLAAFSFMSGYLNAVAFTTCAIWCGFMTGNSVMLGLALARVSLGHRREAAFAINDAQATTALITFVFGIALARVGDLSIWSGPKPINPSSPVNQDLEKASQEPELGARPSASINDLADSGAPTRVGTPVAFSQIPRLIVPSAPTPGPSSPLDNSPTNTLPPAKLDPKPETPVAAALHEPDCGSSPEPCSKRFFS</sequence>
<dbReference type="OrthoDB" id="5288586at2759"/>
<feature type="transmembrane region" description="Helical" evidence="2">
    <location>
        <begin position="63"/>
        <end position="88"/>
    </location>
</feature>
<gene>
    <name evidence="3" type="ORF">RSOL_401680</name>
</gene>
<feature type="compositionally biased region" description="Polar residues" evidence="1">
    <location>
        <begin position="199"/>
        <end position="208"/>
    </location>
</feature>
<comment type="caution">
    <text evidence="3">The sequence shown here is derived from an EMBL/GenBank/DDBJ whole genome shotgun (WGS) entry which is preliminary data.</text>
</comment>
<dbReference type="InterPro" id="IPR010699">
    <property type="entry name" value="DUF1275"/>
</dbReference>
<keyword evidence="2" id="KW-1133">Transmembrane helix</keyword>
<evidence type="ECO:0000256" key="1">
    <source>
        <dbReference type="SAM" id="MobiDB-lite"/>
    </source>
</evidence>
<evidence type="ECO:0000313" key="4">
    <source>
        <dbReference type="Proteomes" id="UP000030108"/>
    </source>
</evidence>
<evidence type="ECO:0000313" key="3">
    <source>
        <dbReference type="EMBL" id="EUC61617.1"/>
    </source>
</evidence>